<sequence length="285" mass="31909">MAKKNLEIRKTVGVLIALNALQMAAIVFLAVLSVFDDNVTLDRAESFYLLMIGLVSVIGGATTIFGLYPMGRLSQKIRMMEDSLDSLNSLNNQLRAQRHDFLNHIQVVYSLIELEEYKEAHNYLERVYGDIQRISRVLKTAHPAINAILQAKSDMCRKRGIRMELEISSNLSDLSVPSWEMCRVLGNLIDNAIYALEKDTPPDSRQIAVRLREDLKQYAFEVENNGPPIPAHLWKQIFEPGFTTKGSQGEGMGLFICRQILTEHGGSLEVSSGGGRTVFTGVIPR</sequence>
<keyword evidence="3" id="KW-0597">Phosphoprotein</keyword>
<name>A0A9D1K018_9FIRM</name>
<evidence type="ECO:0000256" key="5">
    <source>
        <dbReference type="ARBA" id="ARBA00023012"/>
    </source>
</evidence>
<dbReference type="InterPro" id="IPR003594">
    <property type="entry name" value="HATPase_dom"/>
</dbReference>
<keyword evidence="6" id="KW-0812">Transmembrane</keyword>
<dbReference type="CDD" id="cd00075">
    <property type="entry name" value="HATPase"/>
    <property type="match status" value="1"/>
</dbReference>
<evidence type="ECO:0000256" key="3">
    <source>
        <dbReference type="ARBA" id="ARBA00022553"/>
    </source>
</evidence>
<dbReference type="Pfam" id="PF02518">
    <property type="entry name" value="HATPase_c"/>
    <property type="match status" value="1"/>
</dbReference>
<dbReference type="PANTHER" id="PTHR43547:SF10">
    <property type="entry name" value="SENSOR HISTIDINE KINASE DCUS"/>
    <property type="match status" value="1"/>
</dbReference>
<feature type="domain" description="Histidine kinase" evidence="7">
    <location>
        <begin position="124"/>
        <end position="285"/>
    </location>
</feature>
<keyword evidence="4" id="KW-0808">Transferase</keyword>
<evidence type="ECO:0000259" key="7">
    <source>
        <dbReference type="PROSITE" id="PS50109"/>
    </source>
</evidence>
<reference evidence="8" key="1">
    <citation type="submission" date="2020-10" db="EMBL/GenBank/DDBJ databases">
        <authorList>
            <person name="Gilroy R."/>
        </authorList>
    </citation>
    <scope>NUCLEOTIDE SEQUENCE</scope>
    <source>
        <strain evidence="8">CHK199-13235</strain>
    </source>
</reference>
<evidence type="ECO:0000313" key="8">
    <source>
        <dbReference type="EMBL" id="HIS76312.1"/>
    </source>
</evidence>
<organism evidence="8 9">
    <name type="scientific">Candidatus Merdivicinus excrementipullorum</name>
    <dbReference type="NCBI Taxonomy" id="2840867"/>
    <lineage>
        <taxon>Bacteria</taxon>
        <taxon>Bacillati</taxon>
        <taxon>Bacillota</taxon>
        <taxon>Clostridia</taxon>
        <taxon>Eubacteriales</taxon>
        <taxon>Oscillospiraceae</taxon>
        <taxon>Oscillospiraceae incertae sedis</taxon>
        <taxon>Candidatus Merdivicinus</taxon>
    </lineage>
</organism>
<feature type="transmembrane region" description="Helical" evidence="6">
    <location>
        <begin position="47"/>
        <end position="70"/>
    </location>
</feature>
<dbReference type="EC" id="2.7.13.3" evidence="2"/>
<dbReference type="AlphaFoldDB" id="A0A9D1K018"/>
<dbReference type="InterPro" id="IPR039506">
    <property type="entry name" value="SPOB_a"/>
</dbReference>
<evidence type="ECO:0000256" key="1">
    <source>
        <dbReference type="ARBA" id="ARBA00000085"/>
    </source>
</evidence>
<dbReference type="InterPro" id="IPR004358">
    <property type="entry name" value="Sig_transdc_His_kin-like_C"/>
</dbReference>
<feature type="transmembrane region" description="Helical" evidence="6">
    <location>
        <begin position="12"/>
        <end position="35"/>
    </location>
</feature>
<dbReference type="PANTHER" id="PTHR43547">
    <property type="entry name" value="TWO-COMPONENT HISTIDINE KINASE"/>
    <property type="match status" value="1"/>
</dbReference>
<dbReference type="PROSITE" id="PS50109">
    <property type="entry name" value="HIS_KIN"/>
    <property type="match status" value="1"/>
</dbReference>
<gene>
    <name evidence="8" type="ORF">IAB51_05805</name>
</gene>
<comment type="catalytic activity">
    <reaction evidence="1">
        <text>ATP + protein L-histidine = ADP + protein N-phospho-L-histidine.</text>
        <dbReference type="EC" id="2.7.13.3"/>
    </reaction>
</comment>
<evidence type="ECO:0000256" key="6">
    <source>
        <dbReference type="SAM" id="Phobius"/>
    </source>
</evidence>
<proteinExistence type="predicted"/>
<keyword evidence="4" id="KW-0418">Kinase</keyword>
<comment type="caution">
    <text evidence="8">The sequence shown here is derived from an EMBL/GenBank/DDBJ whole genome shotgun (WGS) entry which is preliminary data.</text>
</comment>
<dbReference type="GO" id="GO:0000155">
    <property type="term" value="F:phosphorelay sensor kinase activity"/>
    <property type="evidence" value="ECO:0007669"/>
    <property type="project" value="TreeGrafter"/>
</dbReference>
<dbReference type="PRINTS" id="PR00344">
    <property type="entry name" value="BCTRLSENSOR"/>
</dbReference>
<evidence type="ECO:0000256" key="4">
    <source>
        <dbReference type="ARBA" id="ARBA00022777"/>
    </source>
</evidence>
<keyword evidence="5" id="KW-0902">Two-component regulatory system</keyword>
<dbReference type="InterPro" id="IPR005467">
    <property type="entry name" value="His_kinase_dom"/>
</dbReference>
<accession>A0A9D1K018</accession>
<dbReference type="SUPFAM" id="SSF55874">
    <property type="entry name" value="ATPase domain of HSP90 chaperone/DNA topoisomerase II/histidine kinase"/>
    <property type="match status" value="1"/>
</dbReference>
<evidence type="ECO:0000256" key="2">
    <source>
        <dbReference type="ARBA" id="ARBA00012438"/>
    </source>
</evidence>
<reference evidence="8" key="2">
    <citation type="journal article" date="2021" name="PeerJ">
        <title>Extensive microbial diversity within the chicken gut microbiome revealed by metagenomics and culture.</title>
        <authorList>
            <person name="Gilroy R."/>
            <person name="Ravi A."/>
            <person name="Getino M."/>
            <person name="Pursley I."/>
            <person name="Horton D.L."/>
            <person name="Alikhan N.F."/>
            <person name="Baker D."/>
            <person name="Gharbi K."/>
            <person name="Hall N."/>
            <person name="Watson M."/>
            <person name="Adriaenssens E.M."/>
            <person name="Foster-Nyarko E."/>
            <person name="Jarju S."/>
            <person name="Secka A."/>
            <person name="Antonio M."/>
            <person name="Oren A."/>
            <person name="Chaudhuri R.R."/>
            <person name="La Ragione R."/>
            <person name="Hildebrand F."/>
            <person name="Pallen M.J."/>
        </authorList>
    </citation>
    <scope>NUCLEOTIDE SEQUENCE</scope>
    <source>
        <strain evidence="8">CHK199-13235</strain>
    </source>
</reference>
<dbReference type="EMBL" id="DVJP01000039">
    <property type="protein sequence ID" value="HIS76312.1"/>
    <property type="molecule type" value="Genomic_DNA"/>
</dbReference>
<evidence type="ECO:0000313" key="9">
    <source>
        <dbReference type="Proteomes" id="UP000824002"/>
    </source>
</evidence>
<dbReference type="Pfam" id="PF14689">
    <property type="entry name" value="SPOB_a"/>
    <property type="match status" value="1"/>
</dbReference>
<dbReference type="SMART" id="SM00387">
    <property type="entry name" value="HATPase_c"/>
    <property type="match status" value="1"/>
</dbReference>
<dbReference type="Gene3D" id="3.30.565.10">
    <property type="entry name" value="Histidine kinase-like ATPase, C-terminal domain"/>
    <property type="match status" value="1"/>
</dbReference>
<dbReference type="InterPro" id="IPR036890">
    <property type="entry name" value="HATPase_C_sf"/>
</dbReference>
<keyword evidence="6" id="KW-0472">Membrane</keyword>
<protein>
    <recommendedName>
        <fullName evidence="2">histidine kinase</fullName>
        <ecNumber evidence="2">2.7.13.3</ecNumber>
    </recommendedName>
</protein>
<dbReference type="Proteomes" id="UP000824002">
    <property type="component" value="Unassembled WGS sequence"/>
</dbReference>
<keyword evidence="6" id="KW-1133">Transmembrane helix</keyword>
<dbReference type="Gene3D" id="1.10.287.130">
    <property type="match status" value="1"/>
</dbReference>